<dbReference type="Pfam" id="PF13424">
    <property type="entry name" value="TPR_12"/>
    <property type="match status" value="1"/>
</dbReference>
<evidence type="ECO:0000256" key="1">
    <source>
        <dbReference type="ARBA" id="ARBA00022737"/>
    </source>
</evidence>
<reference evidence="4" key="1">
    <citation type="submission" date="2023-10" db="EMBL/GenBank/DDBJ databases">
        <authorList>
            <person name="Chen Y."/>
            <person name="Shah S."/>
            <person name="Dougan E. K."/>
            <person name="Thang M."/>
            <person name="Chan C."/>
        </authorList>
    </citation>
    <scope>NUCLEOTIDE SEQUENCE [LARGE SCALE GENOMIC DNA]</scope>
</reference>
<dbReference type="PANTHER" id="PTHR45641:SF19">
    <property type="entry name" value="NEPHROCYSTIN-3"/>
    <property type="match status" value="1"/>
</dbReference>
<evidence type="ECO:0008006" key="6">
    <source>
        <dbReference type="Google" id="ProtNLM"/>
    </source>
</evidence>
<evidence type="ECO:0000313" key="4">
    <source>
        <dbReference type="EMBL" id="CAK0873912.1"/>
    </source>
</evidence>
<feature type="compositionally biased region" description="Low complexity" evidence="3">
    <location>
        <begin position="14"/>
        <end position="23"/>
    </location>
</feature>
<feature type="compositionally biased region" description="Low complexity" evidence="3">
    <location>
        <begin position="30"/>
        <end position="46"/>
    </location>
</feature>
<gene>
    <name evidence="4" type="ORF">PCOR1329_LOCUS58980</name>
</gene>
<evidence type="ECO:0000313" key="5">
    <source>
        <dbReference type="Proteomes" id="UP001189429"/>
    </source>
</evidence>
<evidence type="ECO:0000256" key="3">
    <source>
        <dbReference type="SAM" id="MobiDB-lite"/>
    </source>
</evidence>
<feature type="compositionally biased region" description="Polar residues" evidence="3">
    <location>
        <begin position="1"/>
        <end position="13"/>
    </location>
</feature>
<keyword evidence="2" id="KW-0802">TPR repeat</keyword>
<name>A0ABN9VKT3_9DINO</name>
<proteinExistence type="predicted"/>
<dbReference type="Pfam" id="PF13374">
    <property type="entry name" value="TPR_10"/>
    <property type="match status" value="1"/>
</dbReference>
<dbReference type="SUPFAM" id="SSF48452">
    <property type="entry name" value="TPR-like"/>
    <property type="match status" value="1"/>
</dbReference>
<sequence length="216" mass="22105">MGTPWATTSARTASSPPRTGPSIRPRRPRSATSAPPTASSASTAGRWGASGTPWPPRNGRAALGPEHTSVATTLHNLGNAMAAAGAGADAARCHWRALELWSRALGPAHPDSNVAATLHSLGNVYRGLGEPEAAAACFGGALRIREAALGATHPETARTRHCAALVGCQRGDAPAALQELQAAVNSLLAGLGAEHPWSRQACADAEGLREVVRSAR</sequence>
<dbReference type="InterPro" id="IPR011990">
    <property type="entry name" value="TPR-like_helical_dom_sf"/>
</dbReference>
<dbReference type="EMBL" id="CAUYUJ010017337">
    <property type="protein sequence ID" value="CAK0873912.1"/>
    <property type="molecule type" value="Genomic_DNA"/>
</dbReference>
<accession>A0ABN9VKT3</accession>
<dbReference type="Proteomes" id="UP001189429">
    <property type="component" value="Unassembled WGS sequence"/>
</dbReference>
<dbReference type="PANTHER" id="PTHR45641">
    <property type="entry name" value="TETRATRICOPEPTIDE REPEAT PROTEIN (AFU_ORTHOLOGUE AFUA_6G03870)"/>
    <property type="match status" value="1"/>
</dbReference>
<evidence type="ECO:0000256" key="2">
    <source>
        <dbReference type="ARBA" id="ARBA00022803"/>
    </source>
</evidence>
<comment type="caution">
    <text evidence="4">The sequence shown here is derived from an EMBL/GenBank/DDBJ whole genome shotgun (WGS) entry which is preliminary data.</text>
</comment>
<keyword evidence="5" id="KW-1185">Reference proteome</keyword>
<feature type="region of interest" description="Disordered" evidence="3">
    <location>
        <begin position="1"/>
        <end position="64"/>
    </location>
</feature>
<protein>
    <recommendedName>
        <fullName evidence="6">Kinesin light chain</fullName>
    </recommendedName>
</protein>
<organism evidence="4 5">
    <name type="scientific">Prorocentrum cordatum</name>
    <dbReference type="NCBI Taxonomy" id="2364126"/>
    <lineage>
        <taxon>Eukaryota</taxon>
        <taxon>Sar</taxon>
        <taxon>Alveolata</taxon>
        <taxon>Dinophyceae</taxon>
        <taxon>Prorocentrales</taxon>
        <taxon>Prorocentraceae</taxon>
        <taxon>Prorocentrum</taxon>
    </lineage>
</organism>
<keyword evidence="1" id="KW-0677">Repeat</keyword>
<dbReference type="Gene3D" id="1.25.40.10">
    <property type="entry name" value="Tetratricopeptide repeat domain"/>
    <property type="match status" value="1"/>
</dbReference>